<dbReference type="Proteomes" id="UP000001194">
    <property type="component" value="Unassembled WGS sequence"/>
</dbReference>
<proteinExistence type="predicted"/>
<dbReference type="AlphaFoldDB" id="B0DLA2"/>
<dbReference type="KEGG" id="lbc:LACBIDRAFT_330431"/>
<dbReference type="RefSeq" id="XP_001884700.1">
    <property type="nucleotide sequence ID" value="XM_001884665.1"/>
</dbReference>
<organism evidence="3">
    <name type="scientific">Laccaria bicolor (strain S238N-H82 / ATCC MYA-4686)</name>
    <name type="common">Bicoloured deceiver</name>
    <name type="synonym">Laccaria laccata var. bicolor</name>
    <dbReference type="NCBI Taxonomy" id="486041"/>
    <lineage>
        <taxon>Eukaryota</taxon>
        <taxon>Fungi</taxon>
        <taxon>Dikarya</taxon>
        <taxon>Basidiomycota</taxon>
        <taxon>Agaricomycotina</taxon>
        <taxon>Agaricomycetes</taxon>
        <taxon>Agaricomycetidae</taxon>
        <taxon>Agaricales</taxon>
        <taxon>Agaricineae</taxon>
        <taxon>Hydnangiaceae</taxon>
        <taxon>Laccaria</taxon>
    </lineage>
</organism>
<feature type="compositionally biased region" description="Low complexity" evidence="1">
    <location>
        <begin position="25"/>
        <end position="35"/>
    </location>
</feature>
<sequence length="277" mass="29674">MATVHHIILHNAPPPPPPCQTSPMAATAHTTNHNGNNKHLPCMTVVNSHTHLTPTTKTTTSACYVDSAWRRPPSPSAAFGNDNQPPQTGGPSDAGGNRPPNGNGGPSGGGGGGGSGSGGSGGGGRGGGNPGGGGGGGGGPPFSGNQFNPPAPYSNMPTTMKTELKVEQLPEWDGNHWTAIEYFWQVQQLACLGGWIPEALGYWLWFRLKDSSPVKRWFVTLPVSHQTYMRSHYLKFMKGLKDGYLGHRWQLKMNSYYNSQSFRKRNHKRESPSDFSV</sequence>
<name>B0DLA2_LACBS</name>
<feature type="region of interest" description="Disordered" evidence="1">
    <location>
        <begin position="67"/>
        <end position="156"/>
    </location>
</feature>
<evidence type="ECO:0000313" key="3">
    <source>
        <dbReference type="Proteomes" id="UP000001194"/>
    </source>
</evidence>
<reference evidence="2 3" key="1">
    <citation type="journal article" date="2008" name="Nature">
        <title>The genome of Laccaria bicolor provides insights into mycorrhizal symbiosis.</title>
        <authorList>
            <person name="Martin F."/>
            <person name="Aerts A."/>
            <person name="Ahren D."/>
            <person name="Brun A."/>
            <person name="Danchin E.G.J."/>
            <person name="Duchaussoy F."/>
            <person name="Gibon J."/>
            <person name="Kohler A."/>
            <person name="Lindquist E."/>
            <person name="Pereda V."/>
            <person name="Salamov A."/>
            <person name="Shapiro H.J."/>
            <person name="Wuyts J."/>
            <person name="Blaudez D."/>
            <person name="Buee M."/>
            <person name="Brokstein P."/>
            <person name="Canbaeck B."/>
            <person name="Cohen D."/>
            <person name="Courty P.E."/>
            <person name="Coutinho P.M."/>
            <person name="Delaruelle C."/>
            <person name="Detter J.C."/>
            <person name="Deveau A."/>
            <person name="DiFazio S."/>
            <person name="Duplessis S."/>
            <person name="Fraissinet-Tachet L."/>
            <person name="Lucic E."/>
            <person name="Frey-Klett P."/>
            <person name="Fourrey C."/>
            <person name="Feussner I."/>
            <person name="Gay G."/>
            <person name="Grimwood J."/>
            <person name="Hoegger P.J."/>
            <person name="Jain P."/>
            <person name="Kilaru S."/>
            <person name="Labbe J."/>
            <person name="Lin Y.C."/>
            <person name="Legue V."/>
            <person name="Le Tacon F."/>
            <person name="Marmeisse R."/>
            <person name="Melayah D."/>
            <person name="Montanini B."/>
            <person name="Muratet M."/>
            <person name="Nehls U."/>
            <person name="Niculita-Hirzel H."/>
            <person name="Oudot-Le Secq M.P."/>
            <person name="Peter M."/>
            <person name="Quesneville H."/>
            <person name="Rajashekar B."/>
            <person name="Reich M."/>
            <person name="Rouhier N."/>
            <person name="Schmutz J."/>
            <person name="Yin T."/>
            <person name="Chalot M."/>
            <person name="Henrissat B."/>
            <person name="Kuees U."/>
            <person name="Lucas S."/>
            <person name="Van de Peer Y."/>
            <person name="Podila G.K."/>
            <person name="Polle A."/>
            <person name="Pukkila P.J."/>
            <person name="Richardson P.M."/>
            <person name="Rouze P."/>
            <person name="Sanders I.R."/>
            <person name="Stajich J.E."/>
            <person name="Tunlid A."/>
            <person name="Tuskan G."/>
            <person name="Grigoriev I.V."/>
        </authorList>
    </citation>
    <scope>NUCLEOTIDE SEQUENCE [LARGE SCALE GENOMIC DNA]</scope>
    <source>
        <strain evidence="3">S238N-H82 / ATCC MYA-4686</strain>
    </source>
</reference>
<feature type="compositionally biased region" description="Gly residues" evidence="1">
    <location>
        <begin position="102"/>
        <end position="141"/>
    </location>
</feature>
<feature type="region of interest" description="Disordered" evidence="1">
    <location>
        <begin position="9"/>
        <end position="35"/>
    </location>
</feature>
<dbReference type="EMBL" id="DS547117">
    <property type="protein sequence ID" value="EDR04528.1"/>
    <property type="molecule type" value="Genomic_DNA"/>
</dbReference>
<evidence type="ECO:0000256" key="1">
    <source>
        <dbReference type="SAM" id="MobiDB-lite"/>
    </source>
</evidence>
<dbReference type="InParanoid" id="B0DLA2"/>
<dbReference type="GeneID" id="6080439"/>
<gene>
    <name evidence="2" type="ORF">LACBIDRAFT_330431</name>
</gene>
<dbReference type="HOGENOM" id="CLU_1004983_0_0_1"/>
<accession>B0DLA2</accession>
<keyword evidence="3" id="KW-1185">Reference proteome</keyword>
<evidence type="ECO:0000313" key="2">
    <source>
        <dbReference type="EMBL" id="EDR04528.1"/>
    </source>
</evidence>
<protein>
    <submittedName>
        <fullName evidence="2">Predicted protein</fullName>
    </submittedName>
</protein>
<dbReference type="OrthoDB" id="3062456at2759"/>
<feature type="compositionally biased region" description="Polar residues" evidence="1">
    <location>
        <begin position="81"/>
        <end position="90"/>
    </location>
</feature>